<dbReference type="OrthoDB" id="9794782at2"/>
<proteinExistence type="inferred from homology"/>
<dbReference type="Gene3D" id="3.40.50.620">
    <property type="entry name" value="HUPs"/>
    <property type="match status" value="2"/>
</dbReference>
<dbReference type="Pfam" id="PF00582">
    <property type="entry name" value="Usp"/>
    <property type="match status" value="2"/>
</dbReference>
<feature type="domain" description="UspA" evidence="2">
    <location>
        <begin position="139"/>
        <end position="266"/>
    </location>
</feature>
<dbReference type="AlphaFoldDB" id="A0A6I6DFI4"/>
<dbReference type="PRINTS" id="PR01438">
    <property type="entry name" value="UNVRSLSTRESS"/>
</dbReference>
<comment type="similarity">
    <text evidence="1">Belongs to the universal stress protein A family.</text>
</comment>
<accession>A0A6I6DFI4</accession>
<sequence length="266" mass="30370">MFEKVLFPVDINKEMKKIIKDFNLIDSLGIKKINLLNVINSGLTKKEHVQKELSIFADTLKVCRDVEISVEIAEGHVATEITRIAREQNYDLIYLPSSYKNIMSQTFLGSVTSDIVRLTDSPTFIHKIFPKDLQPLVMNNILFATDFKEGANKAIPFIYDIGTHSTRLIIQHVGRRAADPLTEKQRIRWVEQNLMFLKENFSPYFNEIILNCAIGVPSVEINRLSSKEKIDLIIVGRSNYSFKKKLLGSTSERLVNTTRSSLLLIP</sequence>
<dbReference type="RefSeq" id="WP_156203281.1">
    <property type="nucleotide sequence ID" value="NZ_CP046457.1"/>
</dbReference>
<dbReference type="KEGG" id="salq:SYNTR_0781"/>
<dbReference type="PANTHER" id="PTHR46268:SF6">
    <property type="entry name" value="UNIVERSAL STRESS PROTEIN UP12"/>
    <property type="match status" value="1"/>
</dbReference>
<dbReference type="SUPFAM" id="SSF52402">
    <property type="entry name" value="Adenine nucleotide alpha hydrolases-like"/>
    <property type="match status" value="2"/>
</dbReference>
<feature type="domain" description="UspA" evidence="2">
    <location>
        <begin position="57"/>
        <end position="125"/>
    </location>
</feature>
<protein>
    <recommendedName>
        <fullName evidence="2">UspA domain-containing protein</fullName>
    </recommendedName>
</protein>
<dbReference type="Proteomes" id="UP000426444">
    <property type="component" value="Chromosome"/>
</dbReference>
<dbReference type="PANTHER" id="PTHR46268">
    <property type="entry name" value="STRESS RESPONSE PROTEIN NHAX"/>
    <property type="match status" value="1"/>
</dbReference>
<dbReference type="InterPro" id="IPR006016">
    <property type="entry name" value="UspA"/>
</dbReference>
<organism evidence="3 4">
    <name type="scientific">Candidatus Syntrophocurvum alkaliphilum</name>
    <dbReference type="NCBI Taxonomy" id="2293317"/>
    <lineage>
        <taxon>Bacteria</taxon>
        <taxon>Bacillati</taxon>
        <taxon>Bacillota</taxon>
        <taxon>Clostridia</taxon>
        <taxon>Eubacteriales</taxon>
        <taxon>Syntrophomonadaceae</taxon>
        <taxon>Candidatus Syntrophocurvum</taxon>
    </lineage>
</organism>
<dbReference type="InterPro" id="IPR006015">
    <property type="entry name" value="Universal_stress_UspA"/>
</dbReference>
<dbReference type="EMBL" id="CP046457">
    <property type="protein sequence ID" value="QGT99374.1"/>
    <property type="molecule type" value="Genomic_DNA"/>
</dbReference>
<reference evidence="4" key="1">
    <citation type="journal article" date="2019" name="Microbiology">
        <title>Complete Genome Sequence of an Uncultured Bacterium of the Candidate Phylum Bipolaricaulota.</title>
        <authorList>
            <person name="Kadnikov V.V."/>
            <person name="Mardanov A.V."/>
            <person name="Beletsky A.V."/>
            <person name="Frank Y.A."/>
            <person name="Karnachuk O.V."/>
            <person name="Ravin N.V."/>
        </authorList>
    </citation>
    <scope>NUCLEOTIDE SEQUENCE [LARGE SCALE GENOMIC DNA]</scope>
</reference>
<evidence type="ECO:0000313" key="4">
    <source>
        <dbReference type="Proteomes" id="UP000426444"/>
    </source>
</evidence>
<dbReference type="InterPro" id="IPR014729">
    <property type="entry name" value="Rossmann-like_a/b/a_fold"/>
</dbReference>
<name>A0A6I6DFI4_9FIRM</name>
<gene>
    <name evidence="3" type="ORF">SYNTR_0781</name>
</gene>
<dbReference type="CDD" id="cd00293">
    <property type="entry name" value="USP-like"/>
    <property type="match status" value="2"/>
</dbReference>
<evidence type="ECO:0000259" key="2">
    <source>
        <dbReference type="Pfam" id="PF00582"/>
    </source>
</evidence>
<keyword evidence="4" id="KW-1185">Reference proteome</keyword>
<evidence type="ECO:0000313" key="3">
    <source>
        <dbReference type="EMBL" id="QGT99374.1"/>
    </source>
</evidence>
<evidence type="ECO:0000256" key="1">
    <source>
        <dbReference type="ARBA" id="ARBA00008791"/>
    </source>
</evidence>